<protein>
    <submittedName>
        <fullName evidence="3">Uncharacterized protein At3g50808-like</fullName>
    </submittedName>
</protein>
<dbReference type="AlphaFoldDB" id="A0AB40CS27"/>
<evidence type="ECO:0000256" key="1">
    <source>
        <dbReference type="SAM" id="MobiDB-lite"/>
    </source>
</evidence>
<keyword evidence="2" id="KW-1185">Reference proteome</keyword>
<dbReference type="GeneID" id="120278680"/>
<sequence>MYCLDCNNSNPLCALCLIDHSTHHVLQIRRSSYHDVIRVPEIQKVLDVSGIQTYIINSAKVVFLNERPQIRASRNISITCLVCDRSLLDNFLYCSISCKFKAESKQLKNKVGKSNVAVAPRSPRIRRPSASNNPQEKKNVKSNAAEVGPSSARPPSRRRKGIPHRAPFGAMIIDYSPLYYTYIHVKV</sequence>
<dbReference type="InterPro" id="IPR006734">
    <property type="entry name" value="PLATZ"/>
</dbReference>
<dbReference type="RefSeq" id="XP_039141342.1">
    <property type="nucleotide sequence ID" value="XM_039285408.1"/>
</dbReference>
<gene>
    <name evidence="3" type="primary">LOC120278680</name>
</gene>
<feature type="compositionally biased region" description="Low complexity" evidence="1">
    <location>
        <begin position="116"/>
        <end position="134"/>
    </location>
</feature>
<name>A0AB40CS27_DIOCR</name>
<accession>A0AB40CS27</accession>
<reference evidence="3" key="1">
    <citation type="submission" date="2025-08" db="UniProtKB">
        <authorList>
            <consortium name="RefSeq"/>
        </authorList>
    </citation>
    <scope>IDENTIFICATION</scope>
</reference>
<dbReference type="PANTHER" id="PTHR31065">
    <property type="entry name" value="PLATZ TRANSCRIPTION FACTOR FAMILY PROTEIN"/>
    <property type="match status" value="1"/>
</dbReference>
<organism evidence="2 3">
    <name type="scientific">Dioscorea cayennensis subsp. rotundata</name>
    <name type="common">White Guinea yam</name>
    <name type="synonym">Dioscorea rotundata</name>
    <dbReference type="NCBI Taxonomy" id="55577"/>
    <lineage>
        <taxon>Eukaryota</taxon>
        <taxon>Viridiplantae</taxon>
        <taxon>Streptophyta</taxon>
        <taxon>Embryophyta</taxon>
        <taxon>Tracheophyta</taxon>
        <taxon>Spermatophyta</taxon>
        <taxon>Magnoliopsida</taxon>
        <taxon>Liliopsida</taxon>
        <taxon>Dioscoreales</taxon>
        <taxon>Dioscoreaceae</taxon>
        <taxon>Dioscorea</taxon>
    </lineage>
</organism>
<evidence type="ECO:0000313" key="3">
    <source>
        <dbReference type="RefSeq" id="XP_039141342.1"/>
    </source>
</evidence>
<feature type="region of interest" description="Disordered" evidence="1">
    <location>
        <begin position="111"/>
        <end position="163"/>
    </location>
</feature>
<dbReference type="Proteomes" id="UP001515500">
    <property type="component" value="Chromosome 16"/>
</dbReference>
<evidence type="ECO:0000313" key="2">
    <source>
        <dbReference type="Proteomes" id="UP001515500"/>
    </source>
</evidence>
<dbReference type="PANTHER" id="PTHR31065:SF48">
    <property type="entry name" value="PLATZ TRANSCRIPTION FACTOR FAMILY PROTEIN"/>
    <property type="match status" value="1"/>
</dbReference>
<proteinExistence type="predicted"/>
<dbReference type="Pfam" id="PF04640">
    <property type="entry name" value="PLATZ"/>
    <property type="match status" value="1"/>
</dbReference>